<gene>
    <name evidence="4" type="ORF">GCM10007981_16580</name>
</gene>
<evidence type="ECO:0000256" key="2">
    <source>
        <dbReference type="ARBA" id="ARBA00022448"/>
    </source>
</evidence>
<evidence type="ECO:0000256" key="3">
    <source>
        <dbReference type="ARBA" id="ARBA00023065"/>
    </source>
</evidence>
<dbReference type="SUPFAM" id="SSF103486">
    <property type="entry name" value="V-type ATP synthase subunit C"/>
    <property type="match status" value="1"/>
</dbReference>
<name>A0A830GXC6_9CREN</name>
<evidence type="ECO:0000313" key="4">
    <source>
        <dbReference type="EMBL" id="GGP22024.1"/>
    </source>
</evidence>
<dbReference type="InterPro" id="IPR050873">
    <property type="entry name" value="V-ATPase_V0D/AC39_subunit"/>
</dbReference>
<organism evidence="4 5">
    <name type="scientific">Thermocladium modestius</name>
    <dbReference type="NCBI Taxonomy" id="62609"/>
    <lineage>
        <taxon>Archaea</taxon>
        <taxon>Thermoproteota</taxon>
        <taxon>Thermoprotei</taxon>
        <taxon>Thermoproteales</taxon>
        <taxon>Thermoproteaceae</taxon>
        <taxon>Thermocladium</taxon>
    </lineage>
</organism>
<dbReference type="OrthoDB" id="4272at2157"/>
<dbReference type="Proteomes" id="UP000610960">
    <property type="component" value="Unassembled WGS sequence"/>
</dbReference>
<keyword evidence="3" id="KW-0406">Ion transport</keyword>
<keyword evidence="5" id="KW-1185">Reference proteome</keyword>
<dbReference type="Gene3D" id="1.10.132.50">
    <property type="entry name" value="ATP synthase (C/AC39) subunit, domain 3"/>
    <property type="match status" value="1"/>
</dbReference>
<dbReference type="GO" id="GO:0046961">
    <property type="term" value="F:proton-transporting ATPase activity, rotational mechanism"/>
    <property type="evidence" value="ECO:0007669"/>
    <property type="project" value="InterPro"/>
</dbReference>
<evidence type="ECO:0000256" key="1">
    <source>
        <dbReference type="ARBA" id="ARBA00006709"/>
    </source>
</evidence>
<dbReference type="PANTHER" id="PTHR38682">
    <property type="entry name" value="V-TYPE ATP SYNTHASE SUBUNIT C"/>
    <property type="match status" value="1"/>
</dbReference>
<dbReference type="InterPro" id="IPR002843">
    <property type="entry name" value="ATPase_V0-cplx_csu/dsu"/>
</dbReference>
<proteinExistence type="inferred from homology"/>
<dbReference type="InterPro" id="IPR035067">
    <property type="entry name" value="V-type_ATPase_csu/dsu"/>
</dbReference>
<protein>
    <submittedName>
        <fullName evidence="4">H+transporting two-sector ATPase subunit C</fullName>
    </submittedName>
</protein>
<comment type="similarity">
    <text evidence="1">Belongs to the V-ATPase V0D/AC39 subunit family.</text>
</comment>
<dbReference type="AlphaFoldDB" id="A0A830GXC6"/>
<sequence length="347" mass="39389">MSVVSKYPYLGPRVRFLKSKLLGMATIKNLLFTSSLDEFLSYLANTSYSPVVAKLGKDVSTQEFALRVRENAAREVYGVARTAPFLVRMALGDYLMKFEVENIKSIAKGMMAGMDRRSLEAGLNMSIEEALGRRHVIADLMSASNLNDLADRLRAMNHMAYKAFAKALELIHNHQEIQLAILDTLLESSYIEALTRYVRDDESLKEVITDMVDFYNLNILLRGTLWKLQPQVVEDMKVKYGYAYKIPPEDPGRLIEAVSQHPIIANILAVVRQADLTDIVRLLHASYYSYMSRRAREVFGKYTEFSPGAALIISHARDLEGDMVASMFNMVKLNISRDIRQELFILL</sequence>
<comment type="caution">
    <text evidence="4">The sequence shown here is derived from an EMBL/GenBank/DDBJ whole genome shotgun (WGS) entry which is preliminary data.</text>
</comment>
<dbReference type="Pfam" id="PF01992">
    <property type="entry name" value="vATP-synt_AC39"/>
    <property type="match status" value="1"/>
</dbReference>
<evidence type="ECO:0000313" key="5">
    <source>
        <dbReference type="Proteomes" id="UP000610960"/>
    </source>
</evidence>
<dbReference type="Gene3D" id="1.20.1690.10">
    <property type="entry name" value="V-type ATP synthase subunit C domain"/>
    <property type="match status" value="2"/>
</dbReference>
<dbReference type="RefSeq" id="WP_188596910.1">
    <property type="nucleotide sequence ID" value="NZ_BMNL01000003.1"/>
</dbReference>
<dbReference type="InterPro" id="IPR036079">
    <property type="entry name" value="ATPase_csu/dsu_sf"/>
</dbReference>
<dbReference type="EMBL" id="BMNL01000003">
    <property type="protein sequence ID" value="GGP22024.1"/>
    <property type="molecule type" value="Genomic_DNA"/>
</dbReference>
<reference evidence="4" key="2">
    <citation type="submission" date="2020-09" db="EMBL/GenBank/DDBJ databases">
        <authorList>
            <person name="Sun Q."/>
            <person name="Ohkuma M."/>
        </authorList>
    </citation>
    <scope>NUCLEOTIDE SEQUENCE</scope>
    <source>
        <strain evidence="4">JCM 10088</strain>
    </source>
</reference>
<dbReference type="InterPro" id="IPR044911">
    <property type="entry name" value="V-type_ATPase_csu/dsu_dom_3"/>
</dbReference>
<accession>A0A830GXC6</accession>
<reference evidence="4" key="1">
    <citation type="journal article" date="2014" name="Int. J. Syst. Evol. Microbiol.">
        <title>Complete genome sequence of Corynebacterium casei LMG S-19264T (=DSM 44701T), isolated from a smear-ripened cheese.</title>
        <authorList>
            <consortium name="US DOE Joint Genome Institute (JGI-PGF)"/>
            <person name="Walter F."/>
            <person name="Albersmeier A."/>
            <person name="Kalinowski J."/>
            <person name="Ruckert C."/>
        </authorList>
    </citation>
    <scope>NUCLEOTIDE SEQUENCE</scope>
    <source>
        <strain evidence="4">JCM 10088</strain>
    </source>
</reference>
<dbReference type="PANTHER" id="PTHR38682:SF1">
    <property type="entry name" value="V-TYPE ATP SYNTHASE SUBUNIT C"/>
    <property type="match status" value="1"/>
</dbReference>
<keyword evidence="2" id="KW-0813">Transport</keyword>